<organism evidence="2 3">
    <name type="scientific">Nocardia brasiliensis</name>
    <dbReference type="NCBI Taxonomy" id="37326"/>
    <lineage>
        <taxon>Bacteria</taxon>
        <taxon>Bacillati</taxon>
        <taxon>Actinomycetota</taxon>
        <taxon>Actinomycetes</taxon>
        <taxon>Mycobacteriales</taxon>
        <taxon>Nocardiaceae</taxon>
        <taxon>Nocardia</taxon>
    </lineage>
</organism>
<dbReference type="EMBL" id="CP046171">
    <property type="protein sequence ID" value="QIS05567.1"/>
    <property type="molecule type" value="Genomic_DNA"/>
</dbReference>
<evidence type="ECO:0008006" key="4">
    <source>
        <dbReference type="Google" id="ProtNLM"/>
    </source>
</evidence>
<keyword evidence="1" id="KW-0812">Transmembrane</keyword>
<sequence>MREDHMVSVDPNAAVPVHVPEPGWKVLWKTLFGMVLTFAFALPVLMVAVRLIDGGGPWWLTGHHLDTAQWYEAIRDTVAIVALTAAGGAAYLTYRRQRTADLTQYTAAQAVALTAEANKLAATAHEIAAQAQHTSAEALVVSNKQYELAAAQHDAAAIRDLRARFTTTSGQLAHASPAVRMAGVYAMAALADDWHARGNHAEVQVCVDVLCGYLRLPYKPDPDCERSQNGLEVRKTIVRVIAAHLVPAAEHSWSDRDFDLTGAYLADADFSSSQFRGRNTFNDMVFAGKYASFNGARFYDKTWFEGVTFGAPADFGGARFDEEVSYRNATFAGLTRFSETEFAGSNTWFDGATLDGATSFADATFGGEGVSFHKTKFLKHTSFIGAAFTGWHTSFDAAVFTGPTISFERPTAWRMLTFDWDHTPAAQPPNVLPSKWPPVVQPTA</sequence>
<name>A0A6G9XXG7_NOCBR</name>
<dbReference type="Pfam" id="PF13576">
    <property type="entry name" value="Pentapeptide_3"/>
    <property type="match status" value="1"/>
</dbReference>
<dbReference type="InterPro" id="IPR001646">
    <property type="entry name" value="5peptide_repeat"/>
</dbReference>
<proteinExistence type="predicted"/>
<gene>
    <name evidence="2" type="ORF">F5X71_27545</name>
</gene>
<dbReference type="Gene3D" id="2.160.20.80">
    <property type="entry name" value="E3 ubiquitin-protein ligase SopA"/>
    <property type="match status" value="1"/>
</dbReference>
<keyword evidence="1" id="KW-1133">Transmembrane helix</keyword>
<dbReference type="AlphaFoldDB" id="A0A6G9XXG7"/>
<feature type="transmembrane region" description="Helical" evidence="1">
    <location>
        <begin position="73"/>
        <end position="94"/>
    </location>
</feature>
<evidence type="ECO:0000313" key="2">
    <source>
        <dbReference type="EMBL" id="QIS05567.1"/>
    </source>
</evidence>
<protein>
    <recommendedName>
        <fullName evidence="4">Pentapeptide repeat-containing protein</fullName>
    </recommendedName>
</protein>
<accession>A0A6G9XXG7</accession>
<reference evidence="2 3" key="1">
    <citation type="journal article" date="2019" name="ACS Chem. Biol.">
        <title>Identification and Mobilization of a Cryptic Antibiotic Biosynthesis Gene Locus from a Human-Pathogenic Nocardia Isolate.</title>
        <authorList>
            <person name="Herisse M."/>
            <person name="Ishida K."/>
            <person name="Porter J.L."/>
            <person name="Howden B."/>
            <person name="Hertweck C."/>
            <person name="Stinear T.P."/>
            <person name="Pidot S.J."/>
        </authorList>
    </citation>
    <scope>NUCLEOTIDE SEQUENCE [LARGE SCALE GENOMIC DNA]</scope>
    <source>
        <strain evidence="2 3">AUSMDU00024985</strain>
    </source>
</reference>
<feature type="transmembrane region" description="Helical" evidence="1">
    <location>
        <begin position="31"/>
        <end position="52"/>
    </location>
</feature>
<keyword evidence="1" id="KW-0472">Membrane</keyword>
<evidence type="ECO:0000256" key="1">
    <source>
        <dbReference type="SAM" id="Phobius"/>
    </source>
</evidence>
<dbReference type="Proteomes" id="UP000501705">
    <property type="component" value="Chromosome"/>
</dbReference>
<evidence type="ECO:0000313" key="3">
    <source>
        <dbReference type="Proteomes" id="UP000501705"/>
    </source>
</evidence>